<dbReference type="PANTHER" id="PTHR43501">
    <property type="entry name" value="CYTOSOL NON-SPECIFIC DIPEPTIDASE"/>
    <property type="match status" value="1"/>
</dbReference>
<proteinExistence type="predicted"/>
<dbReference type="Pfam" id="PF01546">
    <property type="entry name" value="Peptidase_M20"/>
    <property type="match status" value="1"/>
</dbReference>
<dbReference type="GO" id="GO:0005829">
    <property type="term" value="C:cytosol"/>
    <property type="evidence" value="ECO:0007669"/>
    <property type="project" value="TreeGrafter"/>
</dbReference>
<evidence type="ECO:0000313" key="4">
    <source>
        <dbReference type="Proteomes" id="UP001177258"/>
    </source>
</evidence>
<keyword evidence="1" id="KW-0378">Hydrolase</keyword>
<dbReference type="GO" id="GO:0006508">
    <property type="term" value="P:proteolysis"/>
    <property type="evidence" value="ECO:0007669"/>
    <property type="project" value="InterPro"/>
</dbReference>
<dbReference type="InterPro" id="IPR001160">
    <property type="entry name" value="Peptidase_M20C"/>
</dbReference>
<gene>
    <name evidence="2" type="ORF">Q5I04_05275</name>
    <name evidence="3" type="ORF">Q5I06_05625</name>
</gene>
<name>A0AA90PKL3_9HELI</name>
<dbReference type="PRINTS" id="PR00934">
    <property type="entry name" value="XHISDIPTASE"/>
</dbReference>
<dbReference type="InterPro" id="IPR002933">
    <property type="entry name" value="Peptidase_M20"/>
</dbReference>
<dbReference type="Gene3D" id="3.40.630.10">
    <property type="entry name" value="Zn peptidases"/>
    <property type="match status" value="2"/>
</dbReference>
<dbReference type="GO" id="GO:0070573">
    <property type="term" value="F:metallodipeptidase activity"/>
    <property type="evidence" value="ECO:0007669"/>
    <property type="project" value="TreeGrafter"/>
</dbReference>
<reference evidence="3 5" key="1">
    <citation type="submission" date="2023-07" db="EMBL/GenBank/DDBJ databases">
        <title>Unpublished Manusciprt.</title>
        <authorList>
            <person name="Aydin F."/>
            <person name="Tarhane S."/>
            <person name="Saticioglu I.B."/>
            <person name="Karakaya E."/>
            <person name="Abay S."/>
            <person name="Guran O."/>
            <person name="Bozkurt E."/>
            <person name="Uzum N."/>
            <person name="Olgun K."/>
            <person name="Jablonski D."/>
        </authorList>
    </citation>
    <scope>NUCLEOTIDE SEQUENCE</scope>
    <source>
        <strain evidence="5">faydin-H75</strain>
        <strain evidence="3">Faydin-H76</strain>
    </source>
</reference>
<reference evidence="2" key="2">
    <citation type="submission" date="2023-07" db="EMBL/GenBank/DDBJ databases">
        <authorList>
            <person name="Aydin F."/>
            <person name="Tarhane S."/>
            <person name="Saticioglu I.B."/>
            <person name="Karakaya E."/>
            <person name="Abay S."/>
            <person name="Guran O."/>
            <person name="Bozkurt E."/>
            <person name="Uzum N."/>
            <person name="Olgun K."/>
            <person name="Jablonski D."/>
        </authorList>
    </citation>
    <scope>NUCLEOTIDE SEQUENCE</scope>
    <source>
        <strain evidence="2">Faydin-H75</strain>
    </source>
</reference>
<organism evidence="3 4">
    <name type="scientific">Helicobacter cappadocius</name>
    <dbReference type="NCBI Taxonomy" id="3063998"/>
    <lineage>
        <taxon>Bacteria</taxon>
        <taxon>Pseudomonadati</taxon>
        <taxon>Campylobacterota</taxon>
        <taxon>Epsilonproteobacteria</taxon>
        <taxon>Campylobacterales</taxon>
        <taxon>Helicobacteraceae</taxon>
        <taxon>Helicobacter</taxon>
    </lineage>
</organism>
<evidence type="ECO:0000256" key="1">
    <source>
        <dbReference type="ARBA" id="ARBA00022801"/>
    </source>
</evidence>
<dbReference type="AlphaFoldDB" id="A0AA90PKL3"/>
<comment type="caution">
    <text evidence="3">The sequence shown here is derived from an EMBL/GenBank/DDBJ whole genome shotgun (WGS) entry which is preliminary data.</text>
</comment>
<evidence type="ECO:0000313" key="5">
    <source>
        <dbReference type="Proteomes" id="UP001240777"/>
    </source>
</evidence>
<protein>
    <submittedName>
        <fullName evidence="3">M20/M25/M40 family metallo-hydrolase</fullName>
    </submittedName>
</protein>
<sequence length="432" mass="48497">MKNPLEIFEEIACIPHISFHTQELFEWIVRFANSCGYGVQTDKTGNIYAFGKNPRFCLQSHYDMVGVGEANKQKPLELYIEDNFLKAKNSSLGADNGIGVAMQLYLMQKYKDLEFLFTNNEEVGLLGAKSLEMKIISHRLINIDSESFGEIILGCAGGYDMNVVFDLKSDKSFYKNTYQITARGFQGGHSGVDIHKDIKNAIVEICYFIDKVDGGICSIVAGEKINSIPVNSQAIIKTNQIINSSEDFLVQEIKSTSVCYDKKAIIDFILGIQNGVRLKDGDDVIDSVNISLLSQEKSKIKISLMGRSNTKSLLDNSLLEAQKLAKRIDPNAQITIDDFYFPWQRNISDDDEFLRSVKNAFGDHFVKVCQIHAGLECGILQERFEAMGKKDVKMLSIGPTILSPHSVNERLDINSFKSFSKVLENLVENYKI</sequence>
<accession>A0AA90PKL3</accession>
<reference evidence="2 4" key="3">
    <citation type="journal article" date="2024" name="Syst. Appl. Microbiol.">
        <title>Helicobacter cappadocius sp. nov., from lizards: The first psychrotrophic Helicobacter species.</title>
        <authorList>
            <person name="Aydin F."/>
            <person name="Tarhane S."/>
            <person name="Karakaya E."/>
            <person name="Abay S."/>
            <person name="Kayman T."/>
            <person name="Guran O."/>
            <person name="Bozkurt E."/>
            <person name="Uzum N."/>
            <person name="Avci A."/>
            <person name="Olgun K."/>
            <person name="Jablonski D."/>
            <person name="Guran C."/>
            <person name="Burcin Saticioglu I."/>
        </authorList>
    </citation>
    <scope>NUCLEOTIDE SEQUENCE [LARGE SCALE GENOMIC DNA]</scope>
    <source>
        <strain evidence="2">Faydin-H75</strain>
        <strain evidence="4">faydin-H76</strain>
    </source>
</reference>
<dbReference type="EMBL" id="JAUYZK010000007">
    <property type="protein sequence ID" value="MDP2539250.1"/>
    <property type="molecule type" value="Genomic_DNA"/>
</dbReference>
<dbReference type="PANTHER" id="PTHR43501:SF1">
    <property type="entry name" value="CYTOSOL NON-SPECIFIC DIPEPTIDASE"/>
    <property type="match status" value="1"/>
</dbReference>
<dbReference type="Proteomes" id="UP001177258">
    <property type="component" value="Unassembled WGS sequence"/>
</dbReference>
<dbReference type="SUPFAM" id="SSF53187">
    <property type="entry name" value="Zn-dependent exopeptidases"/>
    <property type="match status" value="1"/>
</dbReference>
<evidence type="ECO:0000313" key="2">
    <source>
        <dbReference type="EMBL" id="MDO7253320.1"/>
    </source>
</evidence>
<dbReference type="RefSeq" id="WP_305517167.1">
    <property type="nucleotide sequence ID" value="NZ_JAUPEV010000007.1"/>
</dbReference>
<evidence type="ECO:0000313" key="3">
    <source>
        <dbReference type="EMBL" id="MDP2539250.1"/>
    </source>
</evidence>
<keyword evidence="5" id="KW-1185">Reference proteome</keyword>
<dbReference type="Proteomes" id="UP001240777">
    <property type="component" value="Unassembled WGS sequence"/>
</dbReference>
<dbReference type="EMBL" id="JAUPEV010000007">
    <property type="protein sequence ID" value="MDO7253320.1"/>
    <property type="molecule type" value="Genomic_DNA"/>
</dbReference>